<dbReference type="Proteomes" id="UP000316416">
    <property type="component" value="Chromosome"/>
</dbReference>
<evidence type="ECO:0000313" key="1">
    <source>
        <dbReference type="EMBL" id="QPG59517.1"/>
    </source>
</evidence>
<keyword evidence="2" id="KW-1185">Reference proteome</keyword>
<dbReference type="EMBL" id="CP045503">
    <property type="protein sequence ID" value="QPG59517.1"/>
    <property type="molecule type" value="Genomic_DNA"/>
</dbReference>
<dbReference type="RefSeq" id="WP_142871388.1">
    <property type="nucleotide sequence ID" value="NZ_CP045503.2"/>
</dbReference>
<name>A0ABX6VC86_9GAMM</name>
<sequence>MVLEDSQTCLSEHELKINKEHLSVIVLPTVIDNEMIRLEFTLNITEPNRDSPVSKQQILNLSSGESLTALVEGDERIKLTTSCSII</sequence>
<evidence type="ECO:0000313" key="2">
    <source>
        <dbReference type="Proteomes" id="UP000316416"/>
    </source>
</evidence>
<gene>
    <name evidence="1" type="ORF">FM038_020630</name>
</gene>
<reference evidence="1" key="1">
    <citation type="submission" date="2021-07" db="EMBL/GenBank/DDBJ databases">
        <title>Shewanella sp. YLB-07 whole genome sequence.</title>
        <authorList>
            <person name="Yu L."/>
        </authorList>
    </citation>
    <scope>NUCLEOTIDE SEQUENCE</scope>
    <source>
        <strain evidence="1">YLB-08</strain>
    </source>
</reference>
<accession>A0ABX6VC86</accession>
<proteinExistence type="predicted"/>
<organism evidence="1 2">
    <name type="scientific">Shewanella eurypsychrophilus</name>
    <dbReference type="NCBI Taxonomy" id="2593656"/>
    <lineage>
        <taxon>Bacteria</taxon>
        <taxon>Pseudomonadati</taxon>
        <taxon>Pseudomonadota</taxon>
        <taxon>Gammaproteobacteria</taxon>
        <taxon>Alteromonadales</taxon>
        <taxon>Shewanellaceae</taxon>
        <taxon>Shewanella</taxon>
    </lineage>
</organism>
<protein>
    <submittedName>
        <fullName evidence="1">Uncharacterized protein</fullName>
    </submittedName>
</protein>